<feature type="compositionally biased region" description="Polar residues" evidence="7">
    <location>
        <begin position="1802"/>
        <end position="1840"/>
    </location>
</feature>
<dbReference type="PROSITE" id="PS51192">
    <property type="entry name" value="HELICASE_ATP_BIND_1"/>
    <property type="match status" value="1"/>
</dbReference>
<feature type="region of interest" description="Disordered" evidence="7">
    <location>
        <begin position="105"/>
        <end position="155"/>
    </location>
</feature>
<dbReference type="SMART" id="SM00490">
    <property type="entry name" value="HELICc"/>
    <property type="match status" value="1"/>
</dbReference>
<evidence type="ECO:0000259" key="9">
    <source>
        <dbReference type="PROSITE" id="PS51194"/>
    </source>
</evidence>
<feature type="compositionally biased region" description="Polar residues" evidence="7">
    <location>
        <begin position="1904"/>
        <end position="1919"/>
    </location>
</feature>
<dbReference type="SUPFAM" id="SSF52540">
    <property type="entry name" value="P-loop containing nucleoside triphosphate hydrolases"/>
    <property type="match status" value="1"/>
</dbReference>
<dbReference type="Gene3D" id="3.40.50.300">
    <property type="entry name" value="P-loop containing nucleotide triphosphate hydrolases"/>
    <property type="match status" value="2"/>
</dbReference>
<dbReference type="RefSeq" id="XP_049140378.1">
    <property type="nucleotide sequence ID" value="XM_049283235.1"/>
</dbReference>
<dbReference type="InterPro" id="IPR014014">
    <property type="entry name" value="RNA_helicase_DEAD_Q_motif"/>
</dbReference>
<feature type="region of interest" description="Disordered" evidence="7">
    <location>
        <begin position="1110"/>
        <end position="1133"/>
    </location>
</feature>
<dbReference type="Pfam" id="PF09949">
    <property type="entry name" value="APP1_cat"/>
    <property type="match status" value="1"/>
</dbReference>
<dbReference type="InterPro" id="IPR052935">
    <property type="entry name" value="Mg2+_PAP"/>
</dbReference>
<dbReference type="GeneID" id="73338245"/>
<dbReference type="InterPro" id="IPR014001">
    <property type="entry name" value="Helicase_ATP-bd"/>
</dbReference>
<feature type="compositionally biased region" description="Low complexity" evidence="7">
    <location>
        <begin position="1851"/>
        <end position="1866"/>
    </location>
</feature>
<feature type="compositionally biased region" description="Basic and acidic residues" evidence="7">
    <location>
        <begin position="766"/>
        <end position="784"/>
    </location>
</feature>
<dbReference type="InterPro" id="IPR027417">
    <property type="entry name" value="P-loop_NTPase"/>
</dbReference>
<dbReference type="Pfam" id="PF00271">
    <property type="entry name" value="Helicase_C"/>
    <property type="match status" value="1"/>
</dbReference>
<evidence type="ECO:0000256" key="2">
    <source>
        <dbReference type="ARBA" id="ARBA00022801"/>
    </source>
</evidence>
<dbReference type="PROSITE" id="PS51195">
    <property type="entry name" value="Q_MOTIF"/>
    <property type="match status" value="1"/>
</dbReference>
<dbReference type="InterPro" id="IPR011545">
    <property type="entry name" value="DEAD/DEAH_box_helicase_dom"/>
</dbReference>
<organism evidence="11 12">
    <name type="scientific">Colletotrichum lupini</name>
    <dbReference type="NCBI Taxonomy" id="145971"/>
    <lineage>
        <taxon>Eukaryota</taxon>
        <taxon>Fungi</taxon>
        <taxon>Dikarya</taxon>
        <taxon>Ascomycota</taxon>
        <taxon>Pezizomycotina</taxon>
        <taxon>Sordariomycetes</taxon>
        <taxon>Hypocreomycetidae</taxon>
        <taxon>Glomerellales</taxon>
        <taxon>Glomerellaceae</taxon>
        <taxon>Colletotrichum</taxon>
        <taxon>Colletotrichum acutatum species complex</taxon>
    </lineage>
</organism>
<evidence type="ECO:0000259" key="8">
    <source>
        <dbReference type="PROSITE" id="PS51192"/>
    </source>
</evidence>
<keyword evidence="4" id="KW-0067">ATP-binding</keyword>
<feature type="compositionally biased region" description="Acidic residues" evidence="7">
    <location>
        <begin position="254"/>
        <end position="278"/>
    </location>
</feature>
<evidence type="ECO:0000256" key="5">
    <source>
        <dbReference type="PROSITE-ProRule" id="PRU00552"/>
    </source>
</evidence>
<protein>
    <recommendedName>
        <fullName evidence="13">ATP-dependent RNA helicase DRS1</fullName>
    </recommendedName>
</protein>
<dbReference type="InterPro" id="IPR019236">
    <property type="entry name" value="APP1_cat"/>
</dbReference>
<evidence type="ECO:0000256" key="7">
    <source>
        <dbReference type="SAM" id="MobiDB-lite"/>
    </source>
</evidence>
<dbReference type="PANTHER" id="PTHR28208:SF3">
    <property type="entry name" value="PHOSPHATIDATE PHOSPHATASE APP1"/>
    <property type="match status" value="1"/>
</dbReference>
<feature type="domain" description="Helicase C-terminal" evidence="9">
    <location>
        <begin position="564"/>
        <end position="743"/>
    </location>
</feature>
<feature type="compositionally biased region" description="Low complexity" evidence="7">
    <location>
        <begin position="2002"/>
        <end position="2027"/>
    </location>
</feature>
<evidence type="ECO:0000256" key="1">
    <source>
        <dbReference type="ARBA" id="ARBA00022741"/>
    </source>
</evidence>
<keyword evidence="1" id="KW-0547">Nucleotide-binding</keyword>
<dbReference type="GO" id="GO:0008195">
    <property type="term" value="F:phosphatidate phosphatase activity"/>
    <property type="evidence" value="ECO:0007669"/>
    <property type="project" value="InterPro"/>
</dbReference>
<evidence type="ECO:0000313" key="12">
    <source>
        <dbReference type="Proteomes" id="UP000830671"/>
    </source>
</evidence>
<dbReference type="CDD" id="cd18787">
    <property type="entry name" value="SF2_C_DEAD"/>
    <property type="match status" value="1"/>
</dbReference>
<name>A0A9Q8WDH2_9PEZI</name>
<evidence type="ECO:0000259" key="10">
    <source>
        <dbReference type="PROSITE" id="PS51195"/>
    </source>
</evidence>
<feature type="region of interest" description="Disordered" evidence="7">
    <location>
        <begin position="1668"/>
        <end position="1716"/>
    </location>
</feature>
<feature type="region of interest" description="Disordered" evidence="7">
    <location>
        <begin position="766"/>
        <end position="811"/>
    </location>
</feature>
<keyword evidence="3" id="KW-0347">Helicase</keyword>
<dbReference type="Pfam" id="PF00270">
    <property type="entry name" value="DEAD"/>
    <property type="match status" value="1"/>
</dbReference>
<dbReference type="InterPro" id="IPR000629">
    <property type="entry name" value="RNA-helicase_DEAD-box_CS"/>
</dbReference>
<feature type="domain" description="Helicase ATP-binding" evidence="8">
    <location>
        <begin position="359"/>
        <end position="533"/>
    </location>
</feature>
<accession>A0A9Q8WDH2</accession>
<dbReference type="InterPro" id="IPR001650">
    <property type="entry name" value="Helicase_C-like"/>
</dbReference>
<keyword evidence="12" id="KW-1185">Reference proteome</keyword>
<dbReference type="GO" id="GO:0003724">
    <property type="term" value="F:RNA helicase activity"/>
    <property type="evidence" value="ECO:0007669"/>
    <property type="project" value="InterPro"/>
</dbReference>
<dbReference type="GO" id="GO:0003676">
    <property type="term" value="F:nucleic acid binding"/>
    <property type="evidence" value="ECO:0007669"/>
    <property type="project" value="InterPro"/>
</dbReference>
<dbReference type="PROSITE" id="PS51194">
    <property type="entry name" value="HELICASE_CTER"/>
    <property type="match status" value="1"/>
</dbReference>
<reference evidence="11" key="1">
    <citation type="journal article" date="2021" name="Mol. Plant Microbe Interact.">
        <title>Complete Genome Sequence of the Plant-Pathogenic Fungus Colletotrichum lupini.</title>
        <authorList>
            <person name="Baroncelli R."/>
            <person name="Pensec F."/>
            <person name="Da Lio D."/>
            <person name="Boufleur T."/>
            <person name="Vicente I."/>
            <person name="Sarrocco S."/>
            <person name="Picot A."/>
            <person name="Baraldi E."/>
            <person name="Sukno S."/>
            <person name="Thon M."/>
            <person name="Le Floch G."/>
        </authorList>
    </citation>
    <scope>NUCLEOTIDE SEQUENCE</scope>
    <source>
        <strain evidence="11">IMI 504893</strain>
    </source>
</reference>
<feature type="compositionally biased region" description="Polar residues" evidence="7">
    <location>
        <begin position="1769"/>
        <end position="1782"/>
    </location>
</feature>
<evidence type="ECO:0000256" key="6">
    <source>
        <dbReference type="SAM" id="Coils"/>
    </source>
</evidence>
<dbReference type="KEGG" id="clup:CLUP02_04219"/>
<dbReference type="GO" id="GO:0005524">
    <property type="term" value="F:ATP binding"/>
    <property type="evidence" value="ECO:0007669"/>
    <property type="project" value="UniProtKB-KW"/>
</dbReference>
<dbReference type="PROSITE" id="PS00039">
    <property type="entry name" value="DEAD_ATP_HELICASE"/>
    <property type="match status" value="1"/>
</dbReference>
<evidence type="ECO:0000256" key="4">
    <source>
        <dbReference type="ARBA" id="ARBA00022840"/>
    </source>
</evidence>
<keyword evidence="6" id="KW-0175">Coiled coil</keyword>
<dbReference type="PANTHER" id="PTHR28208">
    <property type="entry name" value="PHOSPHATIDATE PHOSPHATASE APP1"/>
    <property type="match status" value="1"/>
</dbReference>
<feature type="region of interest" description="Disordered" evidence="7">
    <location>
        <begin position="202"/>
        <end position="329"/>
    </location>
</feature>
<feature type="compositionally biased region" description="Acidic residues" evidence="7">
    <location>
        <begin position="294"/>
        <end position="304"/>
    </location>
</feature>
<feature type="compositionally biased region" description="Basic and acidic residues" evidence="7">
    <location>
        <begin position="1977"/>
        <end position="2001"/>
    </location>
</feature>
<feature type="region of interest" description="Disordered" evidence="7">
    <location>
        <begin position="1977"/>
        <end position="2027"/>
    </location>
</feature>
<dbReference type="Proteomes" id="UP000830671">
    <property type="component" value="Chromosome 2"/>
</dbReference>
<dbReference type="CDD" id="cd17947">
    <property type="entry name" value="DEADc_DDX27"/>
    <property type="match status" value="1"/>
</dbReference>
<feature type="compositionally biased region" description="Basic and acidic residues" evidence="7">
    <location>
        <begin position="205"/>
        <end position="218"/>
    </location>
</feature>
<feature type="compositionally biased region" description="Acidic residues" evidence="7">
    <location>
        <begin position="219"/>
        <end position="242"/>
    </location>
</feature>
<feature type="region of interest" description="Disordered" evidence="7">
    <location>
        <begin position="1735"/>
        <end position="1930"/>
    </location>
</feature>
<evidence type="ECO:0008006" key="13">
    <source>
        <dbReference type="Google" id="ProtNLM"/>
    </source>
</evidence>
<evidence type="ECO:0000256" key="3">
    <source>
        <dbReference type="ARBA" id="ARBA00022806"/>
    </source>
</evidence>
<proteinExistence type="predicted"/>
<feature type="short sequence motif" description="Q motif" evidence="5">
    <location>
        <begin position="328"/>
        <end position="356"/>
    </location>
</feature>
<dbReference type="EMBL" id="CP019474">
    <property type="protein sequence ID" value="UQC78742.1"/>
    <property type="molecule type" value="Genomic_DNA"/>
</dbReference>
<dbReference type="GO" id="GO:0030479">
    <property type="term" value="C:actin cortical patch"/>
    <property type="evidence" value="ECO:0007669"/>
    <property type="project" value="TreeGrafter"/>
</dbReference>
<feature type="compositionally biased region" description="Basic and acidic residues" evidence="7">
    <location>
        <begin position="795"/>
        <end position="811"/>
    </location>
</feature>
<feature type="domain" description="DEAD-box RNA helicase Q" evidence="10">
    <location>
        <begin position="328"/>
        <end position="356"/>
    </location>
</feature>
<feature type="region of interest" description="Disordered" evidence="7">
    <location>
        <begin position="1389"/>
        <end position="1419"/>
    </location>
</feature>
<feature type="coiled-coil region" evidence="6">
    <location>
        <begin position="710"/>
        <end position="750"/>
    </location>
</feature>
<sequence>MNEVNKRSKAHSVPIVSRLTARDRGMVSGDGRKSLAPPSVQKNFWLWELLECENRRVCESLTIPRGPDNCLSQPTIPPLNMAPSHKRKQIDDDFVHTISDNDEEIVEEETVAPPPKKKVKATKKSKKAAREESPENEVAEGIWGQKDEDDGAMDSDFEFAQDNAIEFGDAELEGWGFEGAKKSMNSNAAAGVDLDEIIRRRRAKKGGEDKPKEDKEEVAADAEVDNDMDVDIDLDDDEDGVLADDAFGMGVDPGAEDSDAEKEDSGAEDAEDDDDAASDNDSVATPVDHPDDRGTDDEEEEDAEEQAKRDAFFAPEEPAKPGKKDTASSFQAMSLSRPLLRGLAAVGFSKPTPIQAKTVPIALMGKDVVGGAVTGSGKTAAFVVPILERLLYRPKKVPTSRVVILTPTRELAIQCHAVATKLAAYTDIKFTLAVGGLSLKAQEVELRLRPDVIIATPGRFIDHMRNSASFNVDTVEILVLDEADRMLEDGFADELNEILTTLPKSRQTMLFSATMTSSVDRLVRVGMNKPARVMVDSQKNKTVTTLVQEFVRLRPGRDEKRMGYLVHICKTMHTERVIIFFRQKKDAHRARIIFGLFGLSCAELHGSMNQAQRIASVENFRDGKVNYLLATDLASRGLDIKGVDTVINYEAPQNIEIYVHRVGRTARAGRTGVAITLAAEPDRKVVKAAVKAGKANGAKIMSRVIEPTEADKWQDQVDEMEDEIEEIMVEEKQEKQFQQAEMQLKKGENIMQHEAEIKARPKRTWFETEEDKKKAKIAGREELNGPKNGKKPKLSNKDKKKLDAKEMRSEDKVWKKGRAERDGKGAVLNLKKQPKKKNVPAKGRTRAKLARQKRKQSVLLAFGGQATLQLSHVIPGRSSKMDLPSLQGLSCVKYVLTACADDVMPVSLRSTSPGPSAAVSSATEEEPWKARAGWPLEPWKCISHQVPKPSRAARDHVLPSLSAVPSSAVERGGQKTLSAASLVTSCTHRLTSFASASPTTLGRFHVLLLLSLDLLSKAQTTNKLAPFGRFGPPRPHPHNRTSLLRYLFPRSVRDRYRERVLNFRLDTLPQLKHRFQSSIYRYILERQRKRNEKSRLVDVFARHSRRLLLGPPSVRPKRHARDRGGTISKKMPTFSDYTTTYGGGGGGGAGGASNGYGYGSAEDPPTPGERGFRRKWLAAKAGSMYRAAAVGVNEIREGYAQTRARPLEPGEGMPRTTIPGSFPDVAITVQGDDQMVIFPSYAKRHVKQDWTAAYQQHAEEEPGSARDQEFWRKEWERNEDEKAIVDIDVRGWVYSPHKGPITRRNRILIGLARQLSGIPAPRQDAPAPDNLSALHQSHEERREQEKIAKEAAEIEKRGQEEQRVAYQGGFSEAPKEGSDDDANSIYRARSRSRSGTHTPMTAPGSPKLAPTRTNTTGNDLTDAELSVANANLMARIAPFMTTPLVQLPITVFFYNDEKSASRTVQTNDAGHFILRAALEFVPTHVRVLANEDLSATQEVKIIEPKGVSLISDIDDTIKRSNISGGAKEIFRNTFVRELKDLTVEGVREWYNELHSMGVSLHYCSNSPWQLFPVLASYFMIAGLPPGSLHLKQYSGMLQGIFEPVAERKKSTLTRLMHDFPERRFLLVGDSGEADLEVYTELVEAHPGRIIAIFIRDVTTPEQAGYFDTSFESSSARQRGSISKATDHSDAPTNRPGLPPRGEAKTVGPVMGDLIDFSDEPEETTLNDAAALAQIQARPKPHSSTTDTPISRKPPPPRPNKPAALRGAPSDTNVPTIKVNSMGATPPPMPSGRKPSTDRSNPHPLSQMHNSSQQTIGSNRSLPSTAKIPASTSQNDTSKTSKVAPAPPPPRRVGTVSSSRSLSPRSLGSRRRLSANGDVDFEALPPPSAGSRPQQVQPPPFVRAQTASLRSGSTSPTYGSPNLGPTAAAPNRKHELWMRRLQRAQEILESHGVALYTWRRGDDVVAEAVGMVKEELKRVGLNGEKDAKTEGKRFERQIRREQSQQQQHQQQRPQQQSGYQQGSYQQRR</sequence>
<dbReference type="SMART" id="SM00487">
    <property type="entry name" value="DEXDc"/>
    <property type="match status" value="1"/>
</dbReference>
<feature type="coiled-coil region" evidence="6">
    <location>
        <begin position="1335"/>
        <end position="1362"/>
    </location>
</feature>
<feature type="compositionally biased region" description="Basic residues" evidence="7">
    <location>
        <begin position="115"/>
        <end position="127"/>
    </location>
</feature>
<feature type="compositionally biased region" description="Basic and acidic residues" evidence="7">
    <location>
        <begin position="305"/>
        <end position="326"/>
    </location>
</feature>
<feature type="compositionally biased region" description="Polar residues" evidence="7">
    <location>
        <begin position="1669"/>
        <end position="1683"/>
    </location>
</feature>
<keyword evidence="2" id="KW-0378">Hydrolase</keyword>
<gene>
    <name evidence="11" type="ORF">CLUP02_04219</name>
</gene>
<evidence type="ECO:0000313" key="11">
    <source>
        <dbReference type="EMBL" id="UQC78742.1"/>
    </source>
</evidence>